<proteinExistence type="predicted"/>
<dbReference type="EMBL" id="JAINUY010000001">
    <property type="protein sequence ID" value="MBZ4033811.1"/>
    <property type="molecule type" value="Genomic_DNA"/>
</dbReference>
<sequence>MKDSQINPYEHSDIKVKLLRLYLEKYINILALAKGVHTVEVYDLFCGEGIYNNGKEGSPVIILRLIKEIYYKSRKNSEVIFNCNFNDYNQEKTIKLSNYIAQKKLHYPEMGSLKFFNEDYQVIKDRIIQQTNIKGVKRFVFIDPYGYKNISVGHIENLLSDRNTEVLLFLPTQFMYRFEKKSTPESLYNFLIEVMPEEEKSMSSSGVDFIHKLRDGFGDKLKGKHYVDSFIITRNVNEFFALFFFTSHLYGFEKFLEAKWSIDEEEGRGWSPKFEEVDLFSNIGVEARTDKFEEKLITFLSQLRSNIELHHFTIENRHLTTHAVQILKKIQNSNNLIVNNVDNSKPRKGAFYIGWNEVKTNMIKCYFKYENNGTIKY</sequence>
<evidence type="ECO:0000313" key="1">
    <source>
        <dbReference type="EMBL" id="MBZ4033811.1"/>
    </source>
</evidence>
<dbReference type="Proteomes" id="UP001139366">
    <property type="component" value="Unassembled WGS sequence"/>
</dbReference>
<dbReference type="AlphaFoldDB" id="A0A9X1H815"/>
<name>A0A9X1H815_9FLAO</name>
<gene>
    <name evidence="1" type="primary">tcmP</name>
    <name evidence="1" type="ORF">K6T82_03475</name>
</gene>
<dbReference type="RefSeq" id="WP_223704607.1">
    <property type="nucleotide sequence ID" value="NZ_JAINUY010000001.1"/>
</dbReference>
<comment type="caution">
    <text evidence="1">The sequence shown here is derived from an EMBL/GenBank/DDBJ whole genome shotgun (WGS) entry which is preliminary data.</text>
</comment>
<reference evidence="1 2" key="1">
    <citation type="journal article" date="2023" name="Antonie Van Leeuwenhoek">
        <title>Flavobacterium potami sp. nov., a multi-metal resistance genes harbouring bacterium isolated from shallow river silt.</title>
        <authorList>
            <person name="Li S."/>
            <person name="Mao S."/>
            <person name="Mu W."/>
            <person name="Guo B."/>
            <person name="Li C."/>
            <person name="Zhu Q."/>
            <person name="Hou X."/>
            <person name="Zhao Y."/>
            <person name="Wei S."/>
            <person name="Liu H."/>
            <person name="Liu A."/>
        </authorList>
    </citation>
    <scope>NUCLEOTIDE SEQUENCE [LARGE SCALE GENOMIC DNA]</scope>
    <source>
        <strain evidence="1 2">17A</strain>
    </source>
</reference>
<organism evidence="1 2">
    <name type="scientific">Flavobacterium potami</name>
    <dbReference type="NCBI Taxonomy" id="2872310"/>
    <lineage>
        <taxon>Bacteria</taxon>
        <taxon>Pseudomonadati</taxon>
        <taxon>Bacteroidota</taxon>
        <taxon>Flavobacteriia</taxon>
        <taxon>Flavobacteriales</taxon>
        <taxon>Flavobacteriaceae</taxon>
        <taxon>Flavobacterium</taxon>
    </lineage>
</organism>
<accession>A0A9X1H815</accession>
<keyword evidence="2" id="KW-1185">Reference proteome</keyword>
<dbReference type="InterPro" id="IPR031009">
    <property type="entry name" value="Tcm_partner"/>
</dbReference>
<dbReference type="NCBIfam" id="TIGR04474">
    <property type="entry name" value="tcm_partner"/>
    <property type="match status" value="1"/>
</dbReference>
<protein>
    <submittedName>
        <fullName evidence="1">Three-Cys-motif partner protein TcmP</fullName>
    </submittedName>
</protein>
<evidence type="ECO:0000313" key="2">
    <source>
        <dbReference type="Proteomes" id="UP001139366"/>
    </source>
</evidence>